<dbReference type="PANTHER" id="PTHR12673:SF261">
    <property type="entry name" value="BUD3"/>
    <property type="match status" value="1"/>
</dbReference>
<organism evidence="4 5">
    <name type="scientific">Podospora appendiculata</name>
    <dbReference type="NCBI Taxonomy" id="314037"/>
    <lineage>
        <taxon>Eukaryota</taxon>
        <taxon>Fungi</taxon>
        <taxon>Dikarya</taxon>
        <taxon>Ascomycota</taxon>
        <taxon>Pezizomycotina</taxon>
        <taxon>Sordariomycetes</taxon>
        <taxon>Sordariomycetidae</taxon>
        <taxon>Sordariales</taxon>
        <taxon>Podosporaceae</taxon>
        <taxon>Podospora</taxon>
    </lineage>
</organism>
<dbReference type="InterPro" id="IPR000219">
    <property type="entry name" value="DH_dom"/>
</dbReference>
<evidence type="ECO:0000313" key="4">
    <source>
        <dbReference type="EMBL" id="KAK3687767.1"/>
    </source>
</evidence>
<sequence>MVRVTEELALSPEHLTLYHASDPLLGHLPVLIFHGPSTTANFTLNSSRVQLHVYSAAGFQSYPRITISPNSPFYGVVDHLPREFQGDEICRALAFGLYKYFCELPETVKNHLKNQYPTTRARRPGSAPSLFGEQHAADLAKSAVQAENTAEVIQTLEAALQTQHISHVDVDLVLPPGSIVPLQPADLEEVPDDEDDILDPTLRQYGGYTPLVKLFGEPVFLPTSKLRRAPSRPTSMNKSKSFSKNQKVDLRMKMGELVDTEERYVLKLDELVNHVADEFRQNARQRPQGSISPTEEDLEKLFPKSADRILQINTAFMQELRRVMDDTEEEAVRDMDIPFPTPRTGGPSRAKDPTGALAMARLFLEWFPKFTDCYQDYIRASQNFPQLLNAYLAQQSSFRQRVAQKGEQMVRSLLIEPVQRLPRYSLFIDQIVNCLPITHPALQILLRARDVITNICSMDDPTPDKPHITNRLRAMVECWPLDLEPQGRLVLAADFIELAAPYVPDPQDVESQDRAGILLLFSDCIVILKKKTNSGLTGREFLREVDKPSPAGLLASMTNAAGGQGTWELAFTGWHTLADVRFTESSDGRHVWMTSTQEMKGAHSGEYFTSKAITSRCFMLRESYDGRASKWGEDIVKARIEGRFAEAEREDPTWTLRSVRMDDNNLGVHAAVFQEAADQLIGGRKEPAPIRIVVDMDKGTKGAPVGHYGVEVVIEINSGDFKRITMNTLGLNGKKFTDEVALEDFLPTLSRRIIQLLGTQFGVANLRLAPALVSYYTKILRALNIGSKVEKNNKTFLASSPVKMLSNFLGGSSMYAASASASTTALLSVTDNTAITAPKLQRTTPGGSVMSLLPSQMPRSNSQKDLTVISGSLRDRDAGFFWSGEDRPENPLVRLEQTFTGYVANLQSRKGDFIGRTLLSRSQADELSINDLYNRLIEFPYDLDASVELGTEVIFAAFEKFVRIAWREQMGPIMTMQALEALQVRASKKVVGDFGDFVHFLFGDMAPQNRRAFTALIKLLADLLDGCGNDGDRGALTLAFAELLVDDDSASDYINLLDRLVEDCDHIFDEPCFGANFSLKSSAYDSMAASNRSHKSATGSVTSNTSSLRRKFGLDTLLRQNSKTDAERPSMWRTLSKHTRTPGSGDRTPESISLSKASINRSRSVDMGIQINGLIAGPNKLRRPQSRDRPTIAGAFDEDPSRPTSSHRLETIGEPEIETPDVKSSKKKRRSSLSDLKSLMAAASLEDPPLLPPLMPLRINKQQTAEKFNSAPRGPPSPSKIPITPLSPISGSQTVRASRQKEIMSPMSGSQTVRSSRQKENIAIANLFRQSTLSPDIDKTSQRRRAGTFSTSASQIPTLKPSRLPTTMMDSPSSPARPSTSPSKPANIPPPVSQTQKLRLQSPQKLRERLQFEKRAVDEVDASLKGELSRIAEDMARVNSALPRSATTDLRRLSLAVKALDERVPQAMQELQERQAEIQLEMETTLKATEAKVKAIDQMYKEATAENELLYEKFNSELGKILKALKGKGREDKEELMTKLKESSEETARVKKENARLRREMVSLRTLLKGEQQQQQAS</sequence>
<feature type="coiled-coil region" evidence="1">
    <location>
        <begin position="1457"/>
        <end position="1506"/>
    </location>
</feature>
<feature type="region of interest" description="Disordered" evidence="2">
    <location>
        <begin position="1176"/>
        <end position="1230"/>
    </location>
</feature>
<reference evidence="4" key="2">
    <citation type="submission" date="2023-06" db="EMBL/GenBank/DDBJ databases">
        <authorList>
            <consortium name="Lawrence Berkeley National Laboratory"/>
            <person name="Haridas S."/>
            <person name="Hensen N."/>
            <person name="Bonometti L."/>
            <person name="Westerberg I."/>
            <person name="Brannstrom I.O."/>
            <person name="Guillou S."/>
            <person name="Cros-Aarteil S."/>
            <person name="Calhoun S."/>
            <person name="Kuo A."/>
            <person name="Mondo S."/>
            <person name="Pangilinan J."/>
            <person name="Riley R."/>
            <person name="Labutti K."/>
            <person name="Andreopoulos B."/>
            <person name="Lipzen A."/>
            <person name="Chen C."/>
            <person name="Yanf M."/>
            <person name="Daum C."/>
            <person name="Ng V."/>
            <person name="Clum A."/>
            <person name="Steindorff A."/>
            <person name="Ohm R."/>
            <person name="Martin F."/>
            <person name="Silar P."/>
            <person name="Natvig D."/>
            <person name="Lalanne C."/>
            <person name="Gautier V."/>
            <person name="Ament-Velasquez S.L."/>
            <person name="Kruys A."/>
            <person name="Hutchinson M.I."/>
            <person name="Powell A.J."/>
            <person name="Barry K."/>
            <person name="Miller A.N."/>
            <person name="Grigoriev I.V."/>
            <person name="Debuchy R."/>
            <person name="Gladieux P."/>
            <person name="Thoren M.H."/>
            <person name="Johannesson H."/>
        </authorList>
    </citation>
    <scope>NUCLEOTIDE SEQUENCE</scope>
    <source>
        <strain evidence="4">CBS 314.62</strain>
    </source>
</reference>
<dbReference type="Pfam" id="PF00621">
    <property type="entry name" value="RhoGEF"/>
    <property type="match status" value="1"/>
</dbReference>
<evidence type="ECO:0000313" key="5">
    <source>
        <dbReference type="Proteomes" id="UP001270362"/>
    </source>
</evidence>
<dbReference type="InterPro" id="IPR051092">
    <property type="entry name" value="FYVE_RhoGEF_PH"/>
</dbReference>
<feature type="compositionally biased region" description="Low complexity" evidence="2">
    <location>
        <begin position="1371"/>
        <end position="1385"/>
    </location>
</feature>
<dbReference type="EMBL" id="JAULSO010000002">
    <property type="protein sequence ID" value="KAK3687767.1"/>
    <property type="molecule type" value="Genomic_DNA"/>
</dbReference>
<dbReference type="PANTHER" id="PTHR12673">
    <property type="entry name" value="FACIOGENITAL DYSPLASIA PROTEIN"/>
    <property type="match status" value="1"/>
</dbReference>
<feature type="domain" description="DH" evidence="3">
    <location>
        <begin position="249"/>
        <end position="462"/>
    </location>
</feature>
<evidence type="ECO:0000256" key="1">
    <source>
        <dbReference type="SAM" id="Coils"/>
    </source>
</evidence>
<dbReference type="SMART" id="SM00325">
    <property type="entry name" value="RhoGEF"/>
    <property type="match status" value="1"/>
</dbReference>
<keyword evidence="1" id="KW-0175">Coiled coil</keyword>
<evidence type="ECO:0000259" key="3">
    <source>
        <dbReference type="PROSITE" id="PS50010"/>
    </source>
</evidence>
<name>A0AAE1CBR8_9PEZI</name>
<feature type="region of interest" description="Disordered" evidence="2">
    <location>
        <begin position="1118"/>
        <end position="1159"/>
    </location>
</feature>
<dbReference type="Gene3D" id="1.20.900.10">
    <property type="entry name" value="Dbl homology (DH) domain"/>
    <property type="match status" value="1"/>
</dbReference>
<accession>A0AAE1CBR8</accession>
<dbReference type="SUPFAM" id="SSF48065">
    <property type="entry name" value="DBL homology domain (DH-domain)"/>
    <property type="match status" value="1"/>
</dbReference>
<feature type="region of interest" description="Disordered" evidence="2">
    <location>
        <begin position="1334"/>
        <end position="1402"/>
    </location>
</feature>
<dbReference type="GO" id="GO:0005085">
    <property type="term" value="F:guanyl-nucleotide exchange factor activity"/>
    <property type="evidence" value="ECO:0007669"/>
    <property type="project" value="InterPro"/>
</dbReference>
<dbReference type="PROSITE" id="PS50010">
    <property type="entry name" value="DH_2"/>
    <property type="match status" value="1"/>
</dbReference>
<feature type="compositionally biased region" description="Polar residues" evidence="2">
    <location>
        <begin position="1393"/>
        <end position="1402"/>
    </location>
</feature>
<keyword evidence="5" id="KW-1185">Reference proteome</keyword>
<dbReference type="InterPro" id="IPR057454">
    <property type="entry name" value="Bud3_C"/>
</dbReference>
<reference evidence="4" key="1">
    <citation type="journal article" date="2023" name="Mol. Phylogenet. Evol.">
        <title>Genome-scale phylogeny and comparative genomics of the fungal order Sordariales.</title>
        <authorList>
            <person name="Hensen N."/>
            <person name="Bonometti L."/>
            <person name="Westerberg I."/>
            <person name="Brannstrom I.O."/>
            <person name="Guillou S."/>
            <person name="Cros-Aarteil S."/>
            <person name="Calhoun S."/>
            <person name="Haridas S."/>
            <person name="Kuo A."/>
            <person name="Mondo S."/>
            <person name="Pangilinan J."/>
            <person name="Riley R."/>
            <person name="LaButti K."/>
            <person name="Andreopoulos B."/>
            <person name="Lipzen A."/>
            <person name="Chen C."/>
            <person name="Yan M."/>
            <person name="Daum C."/>
            <person name="Ng V."/>
            <person name="Clum A."/>
            <person name="Steindorff A."/>
            <person name="Ohm R.A."/>
            <person name="Martin F."/>
            <person name="Silar P."/>
            <person name="Natvig D.O."/>
            <person name="Lalanne C."/>
            <person name="Gautier V."/>
            <person name="Ament-Velasquez S.L."/>
            <person name="Kruys A."/>
            <person name="Hutchinson M.I."/>
            <person name="Powell A.J."/>
            <person name="Barry K."/>
            <person name="Miller A.N."/>
            <person name="Grigoriev I.V."/>
            <person name="Debuchy R."/>
            <person name="Gladieux P."/>
            <person name="Hiltunen Thoren M."/>
            <person name="Johannesson H."/>
        </authorList>
    </citation>
    <scope>NUCLEOTIDE SEQUENCE</scope>
    <source>
        <strain evidence="4">CBS 314.62</strain>
    </source>
</reference>
<dbReference type="InterPro" id="IPR035899">
    <property type="entry name" value="DBL_dom_sf"/>
</dbReference>
<proteinExistence type="predicted"/>
<comment type="caution">
    <text evidence="4">The sequence shown here is derived from an EMBL/GenBank/DDBJ whole genome shotgun (WGS) entry which is preliminary data.</text>
</comment>
<feature type="compositionally biased region" description="Polar residues" evidence="2">
    <location>
        <begin position="1348"/>
        <end position="1357"/>
    </location>
</feature>
<feature type="coiled-coil region" evidence="1">
    <location>
        <begin position="1533"/>
        <end position="1574"/>
    </location>
</feature>
<feature type="compositionally biased region" description="Polar residues" evidence="2">
    <location>
        <begin position="1150"/>
        <end position="1159"/>
    </location>
</feature>
<dbReference type="Pfam" id="PF25351">
    <property type="entry name" value="PH_BUD3_C"/>
    <property type="match status" value="1"/>
</dbReference>
<gene>
    <name evidence="4" type="ORF">B0T22DRAFT_138699</name>
</gene>
<evidence type="ECO:0000256" key="2">
    <source>
        <dbReference type="SAM" id="MobiDB-lite"/>
    </source>
</evidence>
<dbReference type="GO" id="GO:0005737">
    <property type="term" value="C:cytoplasm"/>
    <property type="evidence" value="ECO:0007669"/>
    <property type="project" value="TreeGrafter"/>
</dbReference>
<dbReference type="Proteomes" id="UP001270362">
    <property type="component" value="Unassembled WGS sequence"/>
</dbReference>
<feature type="region of interest" description="Disordered" evidence="2">
    <location>
        <begin position="1264"/>
        <end position="1291"/>
    </location>
</feature>
<protein>
    <recommendedName>
        <fullName evidence="3">DH domain-containing protein</fullName>
    </recommendedName>
</protein>